<sequence length="74" mass="8111">PPEPVDAIAVRAAPLNRPSILKSIQPPTSMFEDAGLVLRQVRQSKKVLEENLEAILRATDGEVLHTQLEALSKN</sequence>
<protein>
    <submittedName>
        <fullName evidence="1">Uncharacterized protein</fullName>
    </submittedName>
</protein>
<gene>
    <name evidence="1" type="ORF">M9458_034381</name>
</gene>
<dbReference type="EMBL" id="JAMKFB020000017">
    <property type="protein sequence ID" value="KAL0169785.1"/>
    <property type="molecule type" value="Genomic_DNA"/>
</dbReference>
<keyword evidence="2" id="KW-1185">Reference proteome</keyword>
<reference evidence="1 2" key="1">
    <citation type="submission" date="2024-05" db="EMBL/GenBank/DDBJ databases">
        <title>Genome sequencing and assembly of Indian major carp, Cirrhinus mrigala (Hamilton, 1822).</title>
        <authorList>
            <person name="Mohindra V."/>
            <person name="Chowdhury L.M."/>
            <person name="Lal K."/>
            <person name="Jena J.K."/>
        </authorList>
    </citation>
    <scope>NUCLEOTIDE SEQUENCE [LARGE SCALE GENOMIC DNA]</scope>
    <source>
        <strain evidence="1">CM1030</strain>
        <tissue evidence="1">Blood</tissue>
    </source>
</reference>
<organism evidence="1 2">
    <name type="scientific">Cirrhinus mrigala</name>
    <name type="common">Mrigala</name>
    <dbReference type="NCBI Taxonomy" id="683832"/>
    <lineage>
        <taxon>Eukaryota</taxon>
        <taxon>Metazoa</taxon>
        <taxon>Chordata</taxon>
        <taxon>Craniata</taxon>
        <taxon>Vertebrata</taxon>
        <taxon>Euteleostomi</taxon>
        <taxon>Actinopterygii</taxon>
        <taxon>Neopterygii</taxon>
        <taxon>Teleostei</taxon>
        <taxon>Ostariophysi</taxon>
        <taxon>Cypriniformes</taxon>
        <taxon>Cyprinidae</taxon>
        <taxon>Labeoninae</taxon>
        <taxon>Labeonini</taxon>
        <taxon>Cirrhinus</taxon>
    </lineage>
</organism>
<dbReference type="InterPro" id="IPR029246">
    <property type="entry name" value="TALPID3"/>
</dbReference>
<proteinExistence type="predicted"/>
<dbReference type="PANTHER" id="PTHR15721:SF2">
    <property type="entry name" value="PROTEIN TALPID3"/>
    <property type="match status" value="1"/>
</dbReference>
<dbReference type="AlphaFoldDB" id="A0ABD0P796"/>
<dbReference type="Proteomes" id="UP001529510">
    <property type="component" value="Unassembled WGS sequence"/>
</dbReference>
<feature type="non-terminal residue" evidence="1">
    <location>
        <position position="1"/>
    </location>
</feature>
<dbReference type="Pfam" id="PF15324">
    <property type="entry name" value="TALPID3"/>
    <property type="match status" value="1"/>
</dbReference>
<evidence type="ECO:0000313" key="1">
    <source>
        <dbReference type="EMBL" id="KAL0169785.1"/>
    </source>
</evidence>
<name>A0ABD0P796_CIRMR</name>
<evidence type="ECO:0000313" key="2">
    <source>
        <dbReference type="Proteomes" id="UP001529510"/>
    </source>
</evidence>
<dbReference type="PANTHER" id="PTHR15721">
    <property type="entry name" value="KIAA0586 PROTEIN"/>
    <property type="match status" value="1"/>
</dbReference>
<feature type="non-terminal residue" evidence="1">
    <location>
        <position position="74"/>
    </location>
</feature>
<accession>A0ABD0P796</accession>
<comment type="caution">
    <text evidence="1">The sequence shown here is derived from an EMBL/GenBank/DDBJ whole genome shotgun (WGS) entry which is preliminary data.</text>
</comment>